<dbReference type="AlphaFoldDB" id="A0A9Q1I0T1"/>
<dbReference type="EMBL" id="JAFJMO010000005">
    <property type="protein sequence ID" value="KAJ8276244.1"/>
    <property type="molecule type" value="Genomic_DNA"/>
</dbReference>
<comment type="caution">
    <text evidence="1">The sequence shown here is derived from an EMBL/GenBank/DDBJ whole genome shotgun (WGS) entry which is preliminary data.</text>
</comment>
<evidence type="ECO:0000313" key="1">
    <source>
        <dbReference type="EMBL" id="KAJ8276244.1"/>
    </source>
</evidence>
<gene>
    <name evidence="1" type="ORF">COCON_G00079960</name>
</gene>
<name>A0A9Q1I0T1_CONCO</name>
<accession>A0A9Q1I0T1</accession>
<reference evidence="1" key="1">
    <citation type="journal article" date="2023" name="Science">
        <title>Genome structures resolve the early diversification of teleost fishes.</title>
        <authorList>
            <person name="Parey E."/>
            <person name="Louis A."/>
            <person name="Montfort J."/>
            <person name="Bouchez O."/>
            <person name="Roques C."/>
            <person name="Iampietro C."/>
            <person name="Lluch J."/>
            <person name="Castinel A."/>
            <person name="Donnadieu C."/>
            <person name="Desvignes T."/>
            <person name="Floi Bucao C."/>
            <person name="Jouanno E."/>
            <person name="Wen M."/>
            <person name="Mejri S."/>
            <person name="Dirks R."/>
            <person name="Jansen H."/>
            <person name="Henkel C."/>
            <person name="Chen W.J."/>
            <person name="Zahm M."/>
            <person name="Cabau C."/>
            <person name="Klopp C."/>
            <person name="Thompson A.W."/>
            <person name="Robinson-Rechavi M."/>
            <person name="Braasch I."/>
            <person name="Lecointre G."/>
            <person name="Bobe J."/>
            <person name="Postlethwait J.H."/>
            <person name="Berthelot C."/>
            <person name="Roest Crollius H."/>
            <person name="Guiguen Y."/>
        </authorList>
    </citation>
    <scope>NUCLEOTIDE SEQUENCE</scope>
    <source>
        <strain evidence="1">Concon-B</strain>
    </source>
</reference>
<keyword evidence="2" id="KW-1185">Reference proteome</keyword>
<protein>
    <submittedName>
        <fullName evidence="1">Uncharacterized protein</fullName>
    </submittedName>
</protein>
<proteinExistence type="predicted"/>
<evidence type="ECO:0000313" key="2">
    <source>
        <dbReference type="Proteomes" id="UP001152803"/>
    </source>
</evidence>
<sequence length="127" mass="14846">MKRWGSHSFSDTHSLRADPTNSTLNLTEILTTLTHLREVLKTHVVKDKLILKVIDEHKCKPENFCKVEKVLSGIDHDEFREKGKLVRQLKEYNGKQRNCSIEESTEVPLFVVLRHLHTCIQKKYSHN</sequence>
<dbReference type="OrthoDB" id="8960517at2759"/>
<dbReference type="Proteomes" id="UP001152803">
    <property type="component" value="Unassembled WGS sequence"/>
</dbReference>
<organism evidence="1 2">
    <name type="scientific">Conger conger</name>
    <name type="common">Conger eel</name>
    <name type="synonym">Muraena conger</name>
    <dbReference type="NCBI Taxonomy" id="82655"/>
    <lineage>
        <taxon>Eukaryota</taxon>
        <taxon>Metazoa</taxon>
        <taxon>Chordata</taxon>
        <taxon>Craniata</taxon>
        <taxon>Vertebrata</taxon>
        <taxon>Euteleostomi</taxon>
        <taxon>Actinopterygii</taxon>
        <taxon>Neopterygii</taxon>
        <taxon>Teleostei</taxon>
        <taxon>Anguilliformes</taxon>
        <taxon>Congridae</taxon>
        <taxon>Conger</taxon>
    </lineage>
</organism>